<dbReference type="Proteomes" id="UP000230069">
    <property type="component" value="Unassembled WGS sequence"/>
</dbReference>
<dbReference type="PANTHER" id="PTHR10992">
    <property type="entry name" value="METHYLESTERASE FAMILY MEMBER"/>
    <property type="match status" value="1"/>
</dbReference>
<dbReference type="GO" id="GO:0080030">
    <property type="term" value="F:methyl indole-3-acetate esterase activity"/>
    <property type="evidence" value="ECO:0007669"/>
    <property type="project" value="TreeGrafter"/>
</dbReference>
<dbReference type="InterPro" id="IPR000073">
    <property type="entry name" value="AB_hydrolase_1"/>
</dbReference>
<gene>
    <name evidence="2" type="ORF">AQUCO_02700020v1</name>
</gene>
<evidence type="ECO:0000313" key="2">
    <source>
        <dbReference type="EMBL" id="PIA38524.1"/>
    </source>
</evidence>
<accession>A0A2G5D4S6</accession>
<dbReference type="GO" id="GO:0009696">
    <property type="term" value="P:salicylic acid metabolic process"/>
    <property type="evidence" value="ECO:0007669"/>
    <property type="project" value="TreeGrafter"/>
</dbReference>
<dbReference type="AlphaFoldDB" id="A0A2G5D4S6"/>
<protein>
    <recommendedName>
        <fullName evidence="1">AB hydrolase-1 domain-containing protein</fullName>
    </recommendedName>
</protein>
<dbReference type="InterPro" id="IPR045889">
    <property type="entry name" value="MES/HNL"/>
</dbReference>
<dbReference type="SUPFAM" id="SSF53474">
    <property type="entry name" value="alpha/beta-Hydrolases"/>
    <property type="match status" value="1"/>
</dbReference>
<dbReference type="InterPro" id="IPR029058">
    <property type="entry name" value="AB_hydrolase_fold"/>
</dbReference>
<dbReference type="InParanoid" id="A0A2G5D4S6"/>
<proteinExistence type="predicted"/>
<dbReference type="GO" id="GO:0080031">
    <property type="term" value="F:methyl salicylate esterase activity"/>
    <property type="evidence" value="ECO:0007669"/>
    <property type="project" value="TreeGrafter"/>
</dbReference>
<dbReference type="PANTHER" id="PTHR10992:SF1032">
    <property type="entry name" value="METHYLESTERASE 17"/>
    <property type="match status" value="1"/>
</dbReference>
<dbReference type="Gene3D" id="3.40.50.1820">
    <property type="entry name" value="alpha/beta hydrolase"/>
    <property type="match status" value="1"/>
</dbReference>
<sequence length="248" mass="27720">MEVRKDEQQTMENKSKIHFVLVHGIGAGGWCWYKIRCLLEKSGYKVYCPDLKSAGIDPTDPNSILKFEDYNKPLIDLLSVLPENEKVILVGHSAGGLSVTDAIHRFGKKISVAVYVGATMLRRGFLTDADIKDGVPDFSEHGDKREFQHKVIYNMSPEEDATLGWMLSKAGPFQAISGATFTESPEIDEVARLYIKTLQDHFLKLEQQDAMIKKWPPSDVFALESDHSPMFSTPSDLFGVLAKVANLN</sequence>
<keyword evidence="3" id="KW-1185">Reference proteome</keyword>
<organism evidence="2 3">
    <name type="scientific">Aquilegia coerulea</name>
    <name type="common">Rocky mountain columbine</name>
    <dbReference type="NCBI Taxonomy" id="218851"/>
    <lineage>
        <taxon>Eukaryota</taxon>
        <taxon>Viridiplantae</taxon>
        <taxon>Streptophyta</taxon>
        <taxon>Embryophyta</taxon>
        <taxon>Tracheophyta</taxon>
        <taxon>Spermatophyta</taxon>
        <taxon>Magnoliopsida</taxon>
        <taxon>Ranunculales</taxon>
        <taxon>Ranunculaceae</taxon>
        <taxon>Thalictroideae</taxon>
        <taxon>Aquilegia</taxon>
    </lineage>
</organism>
<evidence type="ECO:0000313" key="3">
    <source>
        <dbReference type="Proteomes" id="UP000230069"/>
    </source>
</evidence>
<dbReference type="Pfam" id="PF12697">
    <property type="entry name" value="Abhydrolase_6"/>
    <property type="match status" value="1"/>
</dbReference>
<name>A0A2G5D4S6_AQUCA</name>
<evidence type="ECO:0000259" key="1">
    <source>
        <dbReference type="Pfam" id="PF12697"/>
    </source>
</evidence>
<reference evidence="2 3" key="1">
    <citation type="submission" date="2017-09" db="EMBL/GenBank/DDBJ databases">
        <title>WGS assembly of Aquilegia coerulea Goldsmith.</title>
        <authorList>
            <person name="Hodges S."/>
            <person name="Kramer E."/>
            <person name="Nordborg M."/>
            <person name="Tomkins J."/>
            <person name="Borevitz J."/>
            <person name="Derieg N."/>
            <person name="Yan J."/>
            <person name="Mihaltcheva S."/>
            <person name="Hayes R.D."/>
            <person name="Rokhsar D."/>
        </authorList>
    </citation>
    <scope>NUCLEOTIDE SEQUENCE [LARGE SCALE GENOMIC DNA]</scope>
    <source>
        <strain evidence="3">cv. Goldsmith</strain>
    </source>
</reference>
<dbReference type="OrthoDB" id="1263307at2759"/>
<dbReference type="GO" id="GO:0009694">
    <property type="term" value="P:jasmonic acid metabolic process"/>
    <property type="evidence" value="ECO:0007669"/>
    <property type="project" value="TreeGrafter"/>
</dbReference>
<dbReference type="GO" id="GO:0080032">
    <property type="term" value="F:methyl jasmonate esterase activity"/>
    <property type="evidence" value="ECO:0007669"/>
    <property type="project" value="TreeGrafter"/>
</dbReference>
<dbReference type="EMBL" id="KZ305044">
    <property type="protein sequence ID" value="PIA38524.1"/>
    <property type="molecule type" value="Genomic_DNA"/>
</dbReference>
<feature type="domain" description="AB hydrolase-1" evidence="1">
    <location>
        <begin position="19"/>
        <end position="237"/>
    </location>
</feature>
<dbReference type="STRING" id="218851.A0A2G5D4S6"/>